<keyword evidence="3" id="KW-1185">Reference proteome</keyword>
<comment type="caution">
    <text evidence="2">The sequence shown here is derived from an EMBL/GenBank/DDBJ whole genome shotgun (WGS) entry which is preliminary data.</text>
</comment>
<reference evidence="2 3" key="1">
    <citation type="submission" date="2022-11" db="EMBL/GenBank/DDBJ databases">
        <title>Study of microbial diversity in lake waters.</title>
        <authorList>
            <person name="Zhang J."/>
        </authorList>
    </citation>
    <scope>NUCLEOTIDE SEQUENCE [LARGE SCALE GENOMIC DNA]</scope>
    <source>
        <strain evidence="2 3">DT12</strain>
    </source>
</reference>
<sequence>MISGILLFHLVAIPLVFMLGRMSNKIAFVRVKAQDRSTVSEFLRGRD</sequence>
<evidence type="ECO:0000313" key="2">
    <source>
        <dbReference type="EMBL" id="MCX7569313.1"/>
    </source>
</evidence>
<evidence type="ECO:0008006" key="4">
    <source>
        <dbReference type="Google" id="ProtNLM"/>
    </source>
</evidence>
<protein>
    <recommendedName>
        <fullName evidence="4">CNNM transmembrane domain-containing protein</fullName>
    </recommendedName>
</protein>
<proteinExistence type="predicted"/>
<gene>
    <name evidence="2" type="ORF">OS242_05010</name>
</gene>
<keyword evidence="1" id="KW-0472">Membrane</keyword>
<evidence type="ECO:0000256" key="1">
    <source>
        <dbReference type="SAM" id="Phobius"/>
    </source>
</evidence>
<organism evidence="2 3">
    <name type="scientific">Tumebacillus lacus</name>
    <dbReference type="NCBI Taxonomy" id="2995335"/>
    <lineage>
        <taxon>Bacteria</taxon>
        <taxon>Bacillati</taxon>
        <taxon>Bacillota</taxon>
        <taxon>Bacilli</taxon>
        <taxon>Bacillales</taxon>
        <taxon>Alicyclobacillaceae</taxon>
        <taxon>Tumebacillus</taxon>
    </lineage>
</organism>
<dbReference type="EMBL" id="JAPMLT010000002">
    <property type="protein sequence ID" value="MCX7569313.1"/>
    <property type="molecule type" value="Genomic_DNA"/>
</dbReference>
<dbReference type="RefSeq" id="WP_267150559.1">
    <property type="nucleotide sequence ID" value="NZ_JAPMLT010000002.1"/>
</dbReference>
<keyword evidence="1" id="KW-1133">Transmembrane helix</keyword>
<name>A0ABT3WXB5_9BACL</name>
<dbReference type="Proteomes" id="UP001208017">
    <property type="component" value="Unassembled WGS sequence"/>
</dbReference>
<accession>A0ABT3WXB5</accession>
<feature type="transmembrane region" description="Helical" evidence="1">
    <location>
        <begin position="6"/>
        <end position="22"/>
    </location>
</feature>
<keyword evidence="1" id="KW-0812">Transmembrane</keyword>
<evidence type="ECO:0000313" key="3">
    <source>
        <dbReference type="Proteomes" id="UP001208017"/>
    </source>
</evidence>